<dbReference type="PANTHER" id="PTHR30055:SF234">
    <property type="entry name" value="HTH-TYPE TRANSCRIPTIONAL REGULATOR BETI"/>
    <property type="match status" value="1"/>
</dbReference>
<evidence type="ECO:0000313" key="8">
    <source>
        <dbReference type="Proteomes" id="UP000598297"/>
    </source>
</evidence>
<feature type="region of interest" description="Disordered" evidence="5">
    <location>
        <begin position="143"/>
        <end position="168"/>
    </location>
</feature>
<proteinExistence type="predicted"/>
<keyword evidence="3" id="KW-0804">Transcription</keyword>
<evidence type="ECO:0000256" key="5">
    <source>
        <dbReference type="SAM" id="MobiDB-lite"/>
    </source>
</evidence>
<evidence type="ECO:0000256" key="1">
    <source>
        <dbReference type="ARBA" id="ARBA00023015"/>
    </source>
</evidence>
<dbReference type="Pfam" id="PF00440">
    <property type="entry name" value="TetR_N"/>
    <property type="match status" value="1"/>
</dbReference>
<protein>
    <submittedName>
        <fullName evidence="7">TetR family transcriptional regulator</fullName>
    </submittedName>
</protein>
<dbReference type="Gene3D" id="1.10.357.10">
    <property type="entry name" value="Tetracycline Repressor, domain 2"/>
    <property type="match status" value="1"/>
</dbReference>
<dbReference type="OrthoDB" id="8479950at2"/>
<evidence type="ECO:0000256" key="2">
    <source>
        <dbReference type="ARBA" id="ARBA00023125"/>
    </source>
</evidence>
<dbReference type="PANTHER" id="PTHR30055">
    <property type="entry name" value="HTH-TYPE TRANSCRIPTIONAL REGULATOR RUTR"/>
    <property type="match status" value="1"/>
</dbReference>
<name>A0A964UVT2_9ACTN</name>
<evidence type="ECO:0000313" key="7">
    <source>
        <dbReference type="EMBL" id="NBE52545.1"/>
    </source>
</evidence>
<evidence type="ECO:0000259" key="6">
    <source>
        <dbReference type="PROSITE" id="PS50977"/>
    </source>
</evidence>
<dbReference type="InterPro" id="IPR009057">
    <property type="entry name" value="Homeodomain-like_sf"/>
</dbReference>
<accession>A0A964UVT2</accession>
<dbReference type="InterPro" id="IPR036271">
    <property type="entry name" value="Tet_transcr_reg_TetR-rel_C_sf"/>
</dbReference>
<organism evidence="7 8">
    <name type="scientific">Streptomyces boluensis</name>
    <dbReference type="NCBI Taxonomy" id="1775135"/>
    <lineage>
        <taxon>Bacteria</taxon>
        <taxon>Bacillati</taxon>
        <taxon>Actinomycetota</taxon>
        <taxon>Actinomycetes</taxon>
        <taxon>Kitasatosporales</taxon>
        <taxon>Streptomycetaceae</taxon>
        <taxon>Streptomyces</taxon>
    </lineage>
</organism>
<dbReference type="SUPFAM" id="SSF46689">
    <property type="entry name" value="Homeodomain-like"/>
    <property type="match status" value="1"/>
</dbReference>
<dbReference type="InterPro" id="IPR001647">
    <property type="entry name" value="HTH_TetR"/>
</dbReference>
<keyword evidence="2 4" id="KW-0238">DNA-binding</keyword>
<dbReference type="AlphaFoldDB" id="A0A964UVT2"/>
<dbReference type="SUPFAM" id="SSF48498">
    <property type="entry name" value="Tetracyclin repressor-like, C-terminal domain"/>
    <property type="match status" value="1"/>
</dbReference>
<dbReference type="InterPro" id="IPR050109">
    <property type="entry name" value="HTH-type_TetR-like_transc_reg"/>
</dbReference>
<gene>
    <name evidence="7" type="ORF">GUY60_14145</name>
</gene>
<reference evidence="7" key="1">
    <citation type="submission" date="2020-01" db="EMBL/GenBank/DDBJ databases">
        <title>Whole-genome analyses of novel actinobacteria.</title>
        <authorList>
            <person name="Sahin N."/>
        </authorList>
    </citation>
    <scope>NUCLEOTIDE SEQUENCE</scope>
    <source>
        <strain evidence="7">YC537</strain>
    </source>
</reference>
<feature type="domain" description="HTH tetR-type" evidence="6">
    <location>
        <begin position="1"/>
        <end position="37"/>
    </location>
</feature>
<evidence type="ECO:0000256" key="4">
    <source>
        <dbReference type="PROSITE-ProRule" id="PRU00335"/>
    </source>
</evidence>
<sequence>MREVADHAGVNRGLVYHYFGSRRDLLRSALRHNVRERIAAIRLPDRPMRFGARLRHVLRGSVRYSSALRLAVLLLLDGDTRLRLMPDLERTQELFRRDQEEGLLAPDVDPVALHATVQSLTTGYVLTRTRLAKEFGVGVRELDDRARPPPLRRPLHHRRSPPQLRPYTRLSTFSVPLRTFRAPR</sequence>
<comment type="caution">
    <text evidence="4">Lacks conserved residue(s) required for the propagation of feature annotation.</text>
</comment>
<dbReference type="PROSITE" id="PS50977">
    <property type="entry name" value="HTH_TETR_2"/>
    <property type="match status" value="1"/>
</dbReference>
<dbReference type="GO" id="GO:0000976">
    <property type="term" value="F:transcription cis-regulatory region binding"/>
    <property type="evidence" value="ECO:0007669"/>
    <property type="project" value="TreeGrafter"/>
</dbReference>
<evidence type="ECO:0000256" key="3">
    <source>
        <dbReference type="ARBA" id="ARBA00023163"/>
    </source>
</evidence>
<dbReference type="GO" id="GO:0003700">
    <property type="term" value="F:DNA-binding transcription factor activity"/>
    <property type="evidence" value="ECO:0007669"/>
    <property type="project" value="TreeGrafter"/>
</dbReference>
<comment type="caution">
    <text evidence="7">The sequence shown here is derived from an EMBL/GenBank/DDBJ whole genome shotgun (WGS) entry which is preliminary data.</text>
</comment>
<dbReference type="Proteomes" id="UP000598297">
    <property type="component" value="Unassembled WGS sequence"/>
</dbReference>
<keyword evidence="1" id="KW-0805">Transcription regulation</keyword>
<keyword evidence="8" id="KW-1185">Reference proteome</keyword>
<dbReference type="EMBL" id="JAAAHS010000088">
    <property type="protein sequence ID" value="NBE52545.1"/>
    <property type="molecule type" value="Genomic_DNA"/>
</dbReference>